<feature type="non-terminal residue" evidence="1">
    <location>
        <position position="101"/>
    </location>
</feature>
<dbReference type="PANTHER" id="PTHR45857">
    <property type="entry name" value="FORMIN-LIKE PROTEIN"/>
    <property type="match status" value="1"/>
</dbReference>
<reference evidence="1" key="1">
    <citation type="submission" date="2022-07" db="EMBL/GenBank/DDBJ databases">
        <title>Chromosome-level genome of Muraenolepis orangiensis.</title>
        <authorList>
            <person name="Kim J."/>
        </authorList>
    </citation>
    <scope>NUCLEOTIDE SEQUENCE</scope>
    <source>
        <strain evidence="1">KU_S4_2022</strain>
        <tissue evidence="1">Muscle</tissue>
    </source>
</reference>
<organism evidence="1 2">
    <name type="scientific">Muraenolepis orangiensis</name>
    <name type="common">Patagonian moray cod</name>
    <dbReference type="NCBI Taxonomy" id="630683"/>
    <lineage>
        <taxon>Eukaryota</taxon>
        <taxon>Metazoa</taxon>
        <taxon>Chordata</taxon>
        <taxon>Craniata</taxon>
        <taxon>Vertebrata</taxon>
        <taxon>Euteleostomi</taxon>
        <taxon>Actinopterygii</taxon>
        <taxon>Neopterygii</taxon>
        <taxon>Teleostei</taxon>
        <taxon>Neoteleostei</taxon>
        <taxon>Acanthomorphata</taxon>
        <taxon>Zeiogadaria</taxon>
        <taxon>Gadariae</taxon>
        <taxon>Gadiformes</taxon>
        <taxon>Muraenolepidoidei</taxon>
        <taxon>Muraenolepididae</taxon>
        <taxon>Muraenolepis</taxon>
    </lineage>
</organism>
<comment type="caution">
    <text evidence="1">The sequence shown here is derived from an EMBL/GenBank/DDBJ whole genome shotgun (WGS) entry which is preliminary data.</text>
</comment>
<dbReference type="GO" id="GO:0016477">
    <property type="term" value="P:cell migration"/>
    <property type="evidence" value="ECO:0007669"/>
    <property type="project" value="TreeGrafter"/>
</dbReference>
<dbReference type="GO" id="GO:0051015">
    <property type="term" value="F:actin filament binding"/>
    <property type="evidence" value="ECO:0007669"/>
    <property type="project" value="TreeGrafter"/>
</dbReference>
<dbReference type="OrthoDB" id="1104827at2759"/>
<dbReference type="InterPro" id="IPR016024">
    <property type="entry name" value="ARM-type_fold"/>
</dbReference>
<dbReference type="Proteomes" id="UP001148018">
    <property type="component" value="Unassembled WGS sequence"/>
</dbReference>
<accession>A0A9Q0D8I3</accession>
<evidence type="ECO:0000313" key="2">
    <source>
        <dbReference type="Proteomes" id="UP001148018"/>
    </source>
</evidence>
<dbReference type="SUPFAM" id="SSF48371">
    <property type="entry name" value="ARM repeat"/>
    <property type="match status" value="1"/>
</dbReference>
<sequence length="101" mass="11851">MGNTESMESQLAVIRGRAAPVKLPVPDPAELEERFSIALNSMNLPPDKVRLLRCYDNEKKWELICDQERFQVKNPPHTYIQRLQSFLDPAVTRKKFRRRVQ</sequence>
<name>A0A9Q0D8I3_9TELE</name>
<gene>
    <name evidence="1" type="ORF">NHX12_015634</name>
</gene>
<dbReference type="EMBL" id="JANIIK010000124">
    <property type="protein sequence ID" value="KAJ3583761.1"/>
    <property type="molecule type" value="Genomic_DNA"/>
</dbReference>
<protein>
    <submittedName>
        <fullName evidence="1">Uncharacterized protein</fullName>
    </submittedName>
</protein>
<dbReference type="GO" id="GO:0008360">
    <property type="term" value="P:regulation of cell shape"/>
    <property type="evidence" value="ECO:0007669"/>
    <property type="project" value="TreeGrafter"/>
</dbReference>
<keyword evidence="2" id="KW-1185">Reference proteome</keyword>
<dbReference type="GO" id="GO:0030866">
    <property type="term" value="P:cortical actin cytoskeleton organization"/>
    <property type="evidence" value="ECO:0007669"/>
    <property type="project" value="TreeGrafter"/>
</dbReference>
<dbReference type="AlphaFoldDB" id="A0A9Q0D8I3"/>
<dbReference type="GO" id="GO:0005829">
    <property type="term" value="C:cytosol"/>
    <property type="evidence" value="ECO:0007669"/>
    <property type="project" value="TreeGrafter"/>
</dbReference>
<dbReference type="InterPro" id="IPR043592">
    <property type="entry name" value="FMNL_animal"/>
</dbReference>
<proteinExistence type="predicted"/>
<evidence type="ECO:0000313" key="1">
    <source>
        <dbReference type="EMBL" id="KAJ3583761.1"/>
    </source>
</evidence>
<dbReference type="PANTHER" id="PTHR45857:SF1">
    <property type="entry name" value="FORMIN-LIKE 2B"/>
    <property type="match status" value="1"/>
</dbReference>